<sequence length="85" mass="9764">MILVGFIKLVNQHIDPGEGKQCGHDPGKIIAKLFNKDAITVFHSFFFLFTLISFTVWLLIQYGTQFLDILFSQGILLNELNQHRL</sequence>
<gene>
    <name evidence="2" type="ORF">SAMN05421790_106177</name>
</gene>
<evidence type="ECO:0000256" key="1">
    <source>
        <dbReference type="SAM" id="Phobius"/>
    </source>
</evidence>
<evidence type="ECO:0000313" key="3">
    <source>
        <dbReference type="Proteomes" id="UP000186795"/>
    </source>
</evidence>
<feature type="transmembrane region" description="Helical" evidence="1">
    <location>
        <begin position="38"/>
        <end position="60"/>
    </location>
</feature>
<proteinExistence type="predicted"/>
<evidence type="ECO:0000313" key="2">
    <source>
        <dbReference type="EMBL" id="SIS86896.1"/>
    </source>
</evidence>
<organism evidence="2 3">
    <name type="scientific">Kroppenstedtia eburnea</name>
    <dbReference type="NCBI Taxonomy" id="714067"/>
    <lineage>
        <taxon>Bacteria</taxon>
        <taxon>Bacillati</taxon>
        <taxon>Bacillota</taxon>
        <taxon>Bacilli</taxon>
        <taxon>Bacillales</taxon>
        <taxon>Thermoactinomycetaceae</taxon>
        <taxon>Kroppenstedtia</taxon>
    </lineage>
</organism>
<accession>A0A1N7ML68</accession>
<keyword evidence="1" id="KW-0812">Transmembrane</keyword>
<protein>
    <submittedName>
        <fullName evidence="2">Uncharacterized protein</fullName>
    </submittedName>
</protein>
<dbReference type="Proteomes" id="UP000186795">
    <property type="component" value="Unassembled WGS sequence"/>
</dbReference>
<dbReference type="AlphaFoldDB" id="A0A1N7ML68"/>
<keyword evidence="3" id="KW-1185">Reference proteome</keyword>
<name>A0A1N7ML68_9BACL</name>
<keyword evidence="1" id="KW-1133">Transmembrane helix</keyword>
<keyword evidence="1" id="KW-0472">Membrane</keyword>
<dbReference type="EMBL" id="FTOD01000006">
    <property type="protein sequence ID" value="SIS86896.1"/>
    <property type="molecule type" value="Genomic_DNA"/>
</dbReference>
<reference evidence="3" key="1">
    <citation type="submission" date="2017-01" db="EMBL/GenBank/DDBJ databases">
        <authorList>
            <person name="Varghese N."/>
            <person name="Submissions S."/>
        </authorList>
    </citation>
    <scope>NUCLEOTIDE SEQUENCE [LARGE SCALE GENOMIC DNA]</scope>
    <source>
        <strain evidence="3">DSM 45196</strain>
    </source>
</reference>